<accession>A0A517L0U1</accession>
<feature type="compositionally biased region" description="Low complexity" evidence="1">
    <location>
        <begin position="69"/>
        <end position="85"/>
    </location>
</feature>
<feature type="compositionally biased region" description="Polar residues" evidence="1">
    <location>
        <begin position="54"/>
        <end position="68"/>
    </location>
</feature>
<organism evidence="2 3">
    <name type="scientific">Venturia effusa</name>
    <dbReference type="NCBI Taxonomy" id="50376"/>
    <lineage>
        <taxon>Eukaryota</taxon>
        <taxon>Fungi</taxon>
        <taxon>Dikarya</taxon>
        <taxon>Ascomycota</taxon>
        <taxon>Pezizomycotina</taxon>
        <taxon>Dothideomycetes</taxon>
        <taxon>Pleosporomycetidae</taxon>
        <taxon>Venturiales</taxon>
        <taxon>Venturiaceae</taxon>
        <taxon>Venturia</taxon>
    </lineage>
</organism>
<dbReference type="Proteomes" id="UP000316270">
    <property type="component" value="Chromosome 3"/>
</dbReference>
<keyword evidence="3" id="KW-1185">Reference proteome</keyword>
<evidence type="ECO:0000313" key="2">
    <source>
        <dbReference type="EMBL" id="QDS69254.1"/>
    </source>
</evidence>
<feature type="compositionally biased region" description="Low complexity" evidence="1">
    <location>
        <begin position="441"/>
        <end position="467"/>
    </location>
</feature>
<dbReference type="OrthoDB" id="3944128at2759"/>
<evidence type="ECO:0000256" key="1">
    <source>
        <dbReference type="SAM" id="MobiDB-lite"/>
    </source>
</evidence>
<evidence type="ECO:0000313" key="3">
    <source>
        <dbReference type="Proteomes" id="UP000316270"/>
    </source>
</evidence>
<gene>
    <name evidence="2" type="ORF">FKW77_002027</name>
</gene>
<name>A0A517L0U1_9PEZI</name>
<dbReference type="EMBL" id="CP042187">
    <property type="protein sequence ID" value="QDS69254.1"/>
    <property type="molecule type" value="Genomic_DNA"/>
</dbReference>
<proteinExistence type="predicted"/>
<dbReference type="AlphaFoldDB" id="A0A517L0U1"/>
<reference evidence="2 3" key="1">
    <citation type="submission" date="2019-07" db="EMBL/GenBank/DDBJ databases">
        <title>Finished genome of Venturia effusa.</title>
        <authorList>
            <person name="Young C.A."/>
            <person name="Cox M.P."/>
            <person name="Ganley A.R.D."/>
            <person name="David W.J."/>
        </authorList>
    </citation>
    <scope>NUCLEOTIDE SEQUENCE [LARGE SCALE GENOMIC DNA]</scope>
    <source>
        <strain evidence="3">albino</strain>
    </source>
</reference>
<feature type="region of interest" description="Disordered" evidence="1">
    <location>
        <begin position="440"/>
        <end position="467"/>
    </location>
</feature>
<protein>
    <submittedName>
        <fullName evidence="2">Uncharacterized protein</fullName>
    </submittedName>
</protein>
<sequence>MVPVWHTGDAPIDFYRTAFPDDKVFQKCKSSVGREAFGKITFVQAVQFLTETSTSYDNGAGPTTSVQEPGTRTTTTDPKSSPTTPAKNIVSSNVETPVSKIATSPAQSPDSQTPQITVGNSVLPVSTATLTAPQSDQTFPVPIPVVVIGTQTVALGDQAGVTIDGTPVAIKTSNGLTFAVVGDGAHASSVQLFPNPSDSTITPPPIIVGGTTIPPSLQTPGPPLVISGQTLAPGSAIILPGDNGAVVALATDSAGNSVLVAGGRTTTLASGTPSAPLSFAGYTFARQPVPLGYVVSGQILTLGGSVTLRDGGSTKALALTTNLLGQTVLVHDGQTTVISSPAPTPMVVDGIILSPISSSSVFEYHVSDRILTMGGTITIGTVPSQTILTLLTNSAGQVILVENGKTTTFNPSSLKLPTGASSTVGIADVIGSVMGLSHTATGTSSSPTLSFSLGSAGPTGKPTTTSSGDGDALFVSMSLVLSVFVAVLGLTI</sequence>
<feature type="region of interest" description="Disordered" evidence="1">
    <location>
        <begin position="54"/>
        <end position="94"/>
    </location>
</feature>